<name>A0A371XDP9_9HYPH</name>
<evidence type="ECO:0000256" key="1">
    <source>
        <dbReference type="ARBA" id="ARBA00004496"/>
    </source>
</evidence>
<dbReference type="RefSeq" id="WP_116624225.1">
    <property type="nucleotide sequence ID" value="NZ_QURN01000008.1"/>
</dbReference>
<dbReference type="Proteomes" id="UP000262379">
    <property type="component" value="Unassembled WGS sequence"/>
</dbReference>
<evidence type="ECO:0000256" key="8">
    <source>
        <dbReference type="ARBA" id="ARBA00022691"/>
    </source>
</evidence>
<evidence type="ECO:0000256" key="11">
    <source>
        <dbReference type="ARBA" id="ARBA00031350"/>
    </source>
</evidence>
<dbReference type="GO" id="GO:0005737">
    <property type="term" value="C:cytoplasm"/>
    <property type="evidence" value="ECO:0007669"/>
    <property type="project" value="UniProtKB-SubCell"/>
</dbReference>
<comment type="similarity">
    <text evidence="2">Belongs to the methyltransferase superfamily. L-isoaspartyl/D-aspartyl protein methyltransferase family.</text>
</comment>
<evidence type="ECO:0000256" key="6">
    <source>
        <dbReference type="ARBA" id="ARBA00022603"/>
    </source>
</evidence>
<comment type="caution">
    <text evidence="12">The sequence shown here is derived from an EMBL/GenBank/DDBJ whole genome shotgun (WGS) entry which is preliminary data.</text>
</comment>
<evidence type="ECO:0000256" key="7">
    <source>
        <dbReference type="ARBA" id="ARBA00022679"/>
    </source>
</evidence>
<keyword evidence="5" id="KW-0963">Cytoplasm</keyword>
<keyword evidence="7 12" id="KW-0808">Transferase</keyword>
<dbReference type="PANTHER" id="PTHR11579">
    <property type="entry name" value="PROTEIN-L-ISOASPARTATE O-METHYLTRANSFERASE"/>
    <property type="match status" value="1"/>
</dbReference>
<dbReference type="InterPro" id="IPR000682">
    <property type="entry name" value="PCMT"/>
</dbReference>
<keyword evidence="8" id="KW-0949">S-adenosyl-L-methionine</keyword>
<accession>A0A371XDP9</accession>
<evidence type="ECO:0000256" key="10">
    <source>
        <dbReference type="ARBA" id="ARBA00031323"/>
    </source>
</evidence>
<dbReference type="Gene3D" id="3.40.50.150">
    <property type="entry name" value="Vaccinia Virus protein VP39"/>
    <property type="match status" value="1"/>
</dbReference>
<sequence>MSKQTAGREGLAAFFLRQRGRLSKQLAAAIELTPRDQFLPAQWQSHAWTDRMVPIECGEAVEGIDLQAAVITALNIEPAHRVLEIGTGTGYTAALMARLSARVTTVDRYKTLCENARQRFEALQLSSITVRHADGSNGLASQGPYDRIVVWAAFESLPRTFVDQLATNGVMVAPIGPPEDEQDLTRLGKVGSRFEREDFARVRLQPIARSVSSVI</sequence>
<gene>
    <name evidence="12" type="ORF">DY251_12465</name>
</gene>
<evidence type="ECO:0000256" key="9">
    <source>
        <dbReference type="ARBA" id="ARBA00030757"/>
    </source>
</evidence>
<evidence type="ECO:0000256" key="4">
    <source>
        <dbReference type="ARBA" id="ARBA00013346"/>
    </source>
</evidence>
<dbReference type="SUPFAM" id="SSF53335">
    <property type="entry name" value="S-adenosyl-L-methionine-dependent methyltransferases"/>
    <property type="match status" value="1"/>
</dbReference>
<dbReference type="EC" id="2.1.1.77" evidence="3"/>
<dbReference type="PANTHER" id="PTHR11579:SF0">
    <property type="entry name" value="PROTEIN-L-ISOASPARTATE(D-ASPARTATE) O-METHYLTRANSFERASE"/>
    <property type="match status" value="1"/>
</dbReference>
<evidence type="ECO:0000313" key="12">
    <source>
        <dbReference type="EMBL" id="RFC67351.1"/>
    </source>
</evidence>
<evidence type="ECO:0000256" key="5">
    <source>
        <dbReference type="ARBA" id="ARBA00022490"/>
    </source>
</evidence>
<organism evidence="12 13">
    <name type="scientific">Mesorhizobium denitrificans</name>
    <dbReference type="NCBI Taxonomy" id="2294114"/>
    <lineage>
        <taxon>Bacteria</taxon>
        <taxon>Pseudomonadati</taxon>
        <taxon>Pseudomonadota</taxon>
        <taxon>Alphaproteobacteria</taxon>
        <taxon>Hyphomicrobiales</taxon>
        <taxon>Phyllobacteriaceae</taxon>
        <taxon>Mesorhizobium</taxon>
    </lineage>
</organism>
<dbReference type="PROSITE" id="PS01279">
    <property type="entry name" value="PCMT"/>
    <property type="match status" value="1"/>
</dbReference>
<evidence type="ECO:0000313" key="13">
    <source>
        <dbReference type="Proteomes" id="UP000262379"/>
    </source>
</evidence>
<dbReference type="GO" id="GO:0032259">
    <property type="term" value="P:methylation"/>
    <property type="evidence" value="ECO:0007669"/>
    <property type="project" value="UniProtKB-KW"/>
</dbReference>
<dbReference type="GO" id="GO:0004719">
    <property type="term" value="F:protein-L-isoaspartate (D-aspartate) O-methyltransferase activity"/>
    <property type="evidence" value="ECO:0007669"/>
    <property type="project" value="UniProtKB-EC"/>
</dbReference>
<dbReference type="EMBL" id="QURN01000008">
    <property type="protein sequence ID" value="RFC67351.1"/>
    <property type="molecule type" value="Genomic_DNA"/>
</dbReference>
<dbReference type="Pfam" id="PF01135">
    <property type="entry name" value="PCMT"/>
    <property type="match status" value="1"/>
</dbReference>
<dbReference type="CDD" id="cd02440">
    <property type="entry name" value="AdoMet_MTases"/>
    <property type="match status" value="1"/>
</dbReference>
<keyword evidence="6 12" id="KW-0489">Methyltransferase</keyword>
<dbReference type="NCBIfam" id="NF001453">
    <property type="entry name" value="PRK00312.1"/>
    <property type="match status" value="1"/>
</dbReference>
<evidence type="ECO:0000256" key="2">
    <source>
        <dbReference type="ARBA" id="ARBA00005369"/>
    </source>
</evidence>
<protein>
    <recommendedName>
        <fullName evidence="4">Protein-L-isoaspartate O-methyltransferase</fullName>
        <ecNumber evidence="3">2.1.1.77</ecNumber>
    </recommendedName>
    <alternativeName>
        <fullName evidence="11">L-isoaspartyl protein carboxyl methyltransferase</fullName>
    </alternativeName>
    <alternativeName>
        <fullName evidence="9">Protein L-isoaspartyl methyltransferase</fullName>
    </alternativeName>
    <alternativeName>
        <fullName evidence="10">Protein-beta-aspartate methyltransferase</fullName>
    </alternativeName>
</protein>
<dbReference type="AlphaFoldDB" id="A0A371XDP9"/>
<keyword evidence="13" id="KW-1185">Reference proteome</keyword>
<reference evidence="13" key="1">
    <citation type="submission" date="2018-08" db="EMBL/GenBank/DDBJ databases">
        <authorList>
            <person name="Im W.T."/>
        </authorList>
    </citation>
    <scope>NUCLEOTIDE SEQUENCE [LARGE SCALE GENOMIC DNA]</scope>
    <source>
        <strain evidence="13">LA-28</strain>
    </source>
</reference>
<evidence type="ECO:0000256" key="3">
    <source>
        <dbReference type="ARBA" id="ARBA00011890"/>
    </source>
</evidence>
<dbReference type="InterPro" id="IPR029063">
    <property type="entry name" value="SAM-dependent_MTases_sf"/>
</dbReference>
<comment type="subcellular location">
    <subcellularLocation>
        <location evidence="1">Cytoplasm</location>
    </subcellularLocation>
</comment>
<proteinExistence type="inferred from homology"/>